<keyword evidence="5 7" id="KW-1133">Transmembrane helix</keyword>
<evidence type="ECO:0000256" key="4">
    <source>
        <dbReference type="ARBA" id="ARBA00022692"/>
    </source>
</evidence>
<reference evidence="8 9" key="1">
    <citation type="journal article" date="2019" name="Microbiol. Resour. Announc.">
        <title>Complete Genome Sequences of Three Mycoplasma anserisalpingitis (Mycoplasma sp. 1220) Strains.</title>
        <authorList>
            <person name="Grozner D."/>
            <person name="Forro B."/>
            <person name="Kovacs A.B."/>
            <person name="Marton S."/>
            <person name="Banyai K."/>
            <person name="Kreizinger Z."/>
            <person name="Sulyok K.M."/>
            <person name="Gyuranecz M."/>
        </authorList>
    </citation>
    <scope>NUCLEOTIDE SEQUENCE [LARGE SCALE GENOMIC DNA]</scope>
    <source>
        <strain evidence="8 9">ATCC:BAA-2147</strain>
    </source>
</reference>
<feature type="transmembrane region" description="Helical" evidence="7">
    <location>
        <begin position="347"/>
        <end position="374"/>
    </location>
</feature>
<comment type="subcellular location">
    <subcellularLocation>
        <location evidence="1">Cell membrane</location>
        <topology evidence="1">Multi-pass membrane protein</topology>
    </subcellularLocation>
</comment>
<evidence type="ECO:0000256" key="6">
    <source>
        <dbReference type="ARBA" id="ARBA00023136"/>
    </source>
</evidence>
<feature type="transmembrane region" description="Helical" evidence="7">
    <location>
        <begin position="274"/>
        <end position="291"/>
    </location>
</feature>
<dbReference type="InterPro" id="IPR011701">
    <property type="entry name" value="MFS"/>
</dbReference>
<keyword evidence="6 7" id="KW-0472">Membrane</keyword>
<feature type="transmembrane region" description="Helical" evidence="7">
    <location>
        <begin position="311"/>
        <end position="335"/>
    </location>
</feature>
<dbReference type="InterPro" id="IPR036259">
    <property type="entry name" value="MFS_trans_sf"/>
</dbReference>
<keyword evidence="9" id="KW-1185">Reference proteome</keyword>
<evidence type="ECO:0000313" key="8">
    <source>
        <dbReference type="EMBL" id="QDY86838.1"/>
    </source>
</evidence>
<dbReference type="EMBL" id="CP042295">
    <property type="protein sequence ID" value="QDY86838.1"/>
    <property type="molecule type" value="Genomic_DNA"/>
</dbReference>
<dbReference type="GO" id="GO:0022857">
    <property type="term" value="F:transmembrane transporter activity"/>
    <property type="evidence" value="ECO:0007669"/>
    <property type="project" value="InterPro"/>
</dbReference>
<keyword evidence="2" id="KW-0813">Transport</keyword>
<dbReference type="GO" id="GO:0005886">
    <property type="term" value="C:plasma membrane"/>
    <property type="evidence" value="ECO:0007669"/>
    <property type="project" value="UniProtKB-SubCell"/>
</dbReference>
<accession>A0A5B8JZQ4</accession>
<feature type="transmembrane region" description="Helical" evidence="7">
    <location>
        <begin position="53"/>
        <end position="73"/>
    </location>
</feature>
<dbReference type="OrthoDB" id="391626at2"/>
<feature type="transmembrane region" description="Helical" evidence="7">
    <location>
        <begin position="118"/>
        <end position="142"/>
    </location>
</feature>
<organism evidence="8 9">
    <name type="scientific">Mycoplasma anserisalpingitidis</name>
    <dbReference type="NCBI Taxonomy" id="519450"/>
    <lineage>
        <taxon>Bacteria</taxon>
        <taxon>Bacillati</taxon>
        <taxon>Mycoplasmatota</taxon>
        <taxon>Mollicutes</taxon>
        <taxon>Mycoplasmataceae</taxon>
        <taxon>Mycoplasma</taxon>
    </lineage>
</organism>
<evidence type="ECO:0000256" key="2">
    <source>
        <dbReference type="ARBA" id="ARBA00022448"/>
    </source>
</evidence>
<keyword evidence="4 7" id="KW-0812">Transmembrane</keyword>
<evidence type="ECO:0000256" key="3">
    <source>
        <dbReference type="ARBA" id="ARBA00022475"/>
    </source>
</evidence>
<feature type="transmembrane region" description="Helical" evidence="7">
    <location>
        <begin position="85"/>
        <end position="106"/>
    </location>
</feature>
<evidence type="ECO:0000256" key="7">
    <source>
        <dbReference type="SAM" id="Phobius"/>
    </source>
</evidence>
<feature type="transmembrane region" description="Helical" evidence="7">
    <location>
        <begin position="17"/>
        <end position="37"/>
    </location>
</feature>
<dbReference type="Gene3D" id="1.20.1250.20">
    <property type="entry name" value="MFS general substrate transporter like domains"/>
    <property type="match status" value="1"/>
</dbReference>
<feature type="transmembrane region" description="Helical" evidence="7">
    <location>
        <begin position="386"/>
        <end position="404"/>
    </location>
</feature>
<dbReference type="Pfam" id="PF07690">
    <property type="entry name" value="MFS_1"/>
    <property type="match status" value="1"/>
</dbReference>
<dbReference type="PANTHER" id="PTHR23517">
    <property type="entry name" value="RESISTANCE PROTEIN MDTM, PUTATIVE-RELATED-RELATED"/>
    <property type="match status" value="1"/>
</dbReference>
<gene>
    <name evidence="8" type="ORF">FRW55_01515</name>
</gene>
<dbReference type="CDD" id="cd06174">
    <property type="entry name" value="MFS"/>
    <property type="match status" value="1"/>
</dbReference>
<feature type="transmembrane region" description="Helical" evidence="7">
    <location>
        <begin position="154"/>
        <end position="182"/>
    </location>
</feature>
<keyword evidence="3" id="KW-1003">Cell membrane</keyword>
<feature type="transmembrane region" description="Helical" evidence="7">
    <location>
        <begin position="194"/>
        <end position="216"/>
    </location>
</feature>
<evidence type="ECO:0000256" key="1">
    <source>
        <dbReference type="ARBA" id="ARBA00004651"/>
    </source>
</evidence>
<evidence type="ECO:0000313" key="9">
    <source>
        <dbReference type="Proteomes" id="UP000318927"/>
    </source>
</evidence>
<protein>
    <submittedName>
        <fullName evidence="8">MFS transporter</fullName>
    </submittedName>
</protein>
<dbReference type="RefSeq" id="WP_146368437.1">
    <property type="nucleotide sequence ID" value="NZ_CP042295.1"/>
</dbReference>
<dbReference type="AlphaFoldDB" id="A0A5B8JZQ4"/>
<evidence type="ECO:0000256" key="5">
    <source>
        <dbReference type="ARBA" id="ARBA00022989"/>
    </source>
</evidence>
<feature type="transmembrane region" description="Helical" evidence="7">
    <location>
        <begin position="237"/>
        <end position="254"/>
    </location>
</feature>
<feature type="transmembrane region" description="Helical" evidence="7">
    <location>
        <begin position="442"/>
        <end position="467"/>
    </location>
</feature>
<proteinExistence type="predicted"/>
<sequence length="488" mass="55801">METSLIQKIKNLGAKKIIALVILACLDLFVISLPYYIKSAIPNFYKYMHVDESVLLSCSAIIGWVTIITQLPGGWLADKFSNKKLLMIGVALTFFMSVWFAFLIIFGHQMQDNIWLQYQYYIIFFIWGISTTPFFWSPLWRLVSQQTTKEEQGLAFAVQGSFVGIVGFVFTGIVAFIVITLIEGKSVEQSSLYVGLYMLLFSVCLLILFFGLVFYVKEYRKEQEDKESFKKILRLLSNWKVWMLSIFLLGMYSFQSTFTYYLNQLLSNTIREALGIPVAILTILFAVRVYFLRLFVGGLLMKIGDKFKSFILLLVIVASLGLILTLIFVFMPGFFNNSYVNYSRGLLWFMFITMNVLFMIIITCSWIMVTLRFAQQAEITTPKNSYGSMTAILSLIGFSSDAWMSQIGSSITSVYKVQVTEALHNAGRFTDFNVGDYATDPIAYQIIIIVGCAVALIGIISGLTVYISETKFNKKYNIKFYRWRDVQN</sequence>
<dbReference type="Proteomes" id="UP000318927">
    <property type="component" value="Chromosome"/>
</dbReference>
<dbReference type="KEGG" id="mans:FRW55_01515"/>
<dbReference type="SUPFAM" id="SSF103473">
    <property type="entry name" value="MFS general substrate transporter"/>
    <property type="match status" value="1"/>
</dbReference>
<name>A0A5B8JZQ4_9MOLU</name>
<dbReference type="InterPro" id="IPR050171">
    <property type="entry name" value="MFS_Transporters"/>
</dbReference>